<gene>
    <name evidence="2" type="ORF">BD01_0096</name>
</gene>
<dbReference type="STRING" id="195522.BD01_0096"/>
<dbReference type="KEGG" id="tnu:BD01_0096"/>
<dbReference type="AlphaFoldDB" id="W8NRL8"/>
<accession>W8NRL8</accession>
<proteinExistence type="predicted"/>
<reference evidence="2 3" key="1">
    <citation type="submission" date="2014-02" db="EMBL/GenBank/DDBJ databases">
        <title>Genome Sequence of an Hyperthermophilic Archaeon, Thermococcus nautili 30-1, producing viral vesicles.</title>
        <authorList>
            <person name="Oberto J."/>
            <person name="Gaudin M."/>
            <person name="Cossu M."/>
            <person name="Gorlas A."/>
            <person name="Slesarev A."/>
            <person name="Marguet E."/>
            <person name="Forterre P."/>
        </authorList>
    </citation>
    <scope>NUCLEOTIDE SEQUENCE [LARGE SCALE GENOMIC DNA]</scope>
    <source>
        <strain evidence="2 3">30-1</strain>
    </source>
</reference>
<feature type="region of interest" description="Disordered" evidence="1">
    <location>
        <begin position="128"/>
        <end position="171"/>
    </location>
</feature>
<dbReference type="Pfam" id="PF04242">
    <property type="entry name" value="DUF424"/>
    <property type="match status" value="1"/>
</dbReference>
<keyword evidence="3" id="KW-1185">Reference proteome</keyword>
<dbReference type="HOGENOM" id="CLU_1559567_0_0_2"/>
<protein>
    <recommendedName>
        <fullName evidence="4">DUF424 domain-containing protein</fullName>
    </recommendedName>
</protein>
<evidence type="ECO:0000313" key="3">
    <source>
        <dbReference type="Proteomes" id="UP000019434"/>
    </source>
</evidence>
<dbReference type="InterPro" id="IPR007355">
    <property type="entry name" value="DUF424"/>
</dbReference>
<evidence type="ECO:0008006" key="4">
    <source>
        <dbReference type="Google" id="ProtNLM"/>
    </source>
</evidence>
<dbReference type="eggNOG" id="arCOG04051">
    <property type="taxonomic scope" value="Archaea"/>
</dbReference>
<evidence type="ECO:0000313" key="2">
    <source>
        <dbReference type="EMBL" id="AHL21727.1"/>
    </source>
</evidence>
<evidence type="ECO:0000256" key="1">
    <source>
        <dbReference type="SAM" id="MobiDB-lite"/>
    </source>
</evidence>
<name>W8NRL8_9EURY</name>
<organism evidence="2 3">
    <name type="scientific">Thermococcus nautili</name>
    <dbReference type="NCBI Taxonomy" id="195522"/>
    <lineage>
        <taxon>Archaea</taxon>
        <taxon>Methanobacteriati</taxon>
        <taxon>Methanobacteriota</taxon>
        <taxon>Thermococci</taxon>
        <taxon>Thermococcales</taxon>
        <taxon>Thermococcaceae</taxon>
        <taxon>Thermococcus</taxon>
    </lineage>
</organism>
<sequence length="171" mass="19136">MIYVKVYRVQGEVLLAACDEELIGKTFREGELKLEVKERFYKGELVEEERLKELLDEATIANLTGERCVAKAIELGYVDPERVLRIQGVPPRADGEAPLLRLFKPSTQLETGERDEVLLPLWDKRGGRRSAHRGPLSGLLSQGESGPAHRGRGKHRALPELRELQEEGGVG</sequence>
<dbReference type="Gene3D" id="3.30.1860.10">
    <property type="entry name" value="uncharacterized conserved protein from methanopyrus kandleri domain like"/>
    <property type="match status" value="1"/>
</dbReference>
<dbReference type="EMBL" id="CP007264">
    <property type="protein sequence ID" value="AHL21727.1"/>
    <property type="molecule type" value="Genomic_DNA"/>
</dbReference>
<dbReference type="Proteomes" id="UP000019434">
    <property type="component" value="Chromosome"/>
</dbReference>